<dbReference type="PANTHER" id="PTHR48111:SF1">
    <property type="entry name" value="TWO-COMPONENT RESPONSE REGULATOR ORR33"/>
    <property type="match status" value="1"/>
</dbReference>
<accession>A0A223NS54</accession>
<evidence type="ECO:0000256" key="3">
    <source>
        <dbReference type="ARBA" id="ARBA00023015"/>
    </source>
</evidence>
<dbReference type="InterPro" id="IPR036388">
    <property type="entry name" value="WH-like_DNA-bd_sf"/>
</dbReference>
<dbReference type="CDD" id="cd00383">
    <property type="entry name" value="trans_reg_C"/>
    <property type="match status" value="1"/>
</dbReference>
<evidence type="ECO:0000313" key="11">
    <source>
        <dbReference type="Proteomes" id="UP000215002"/>
    </source>
</evidence>
<dbReference type="Pfam" id="PF00486">
    <property type="entry name" value="Trans_reg_C"/>
    <property type="match status" value="1"/>
</dbReference>
<feature type="modified residue" description="4-aspartylphosphate" evidence="6">
    <location>
        <position position="51"/>
    </location>
</feature>
<evidence type="ECO:0000259" key="9">
    <source>
        <dbReference type="PROSITE" id="PS51755"/>
    </source>
</evidence>
<evidence type="ECO:0000256" key="1">
    <source>
        <dbReference type="ARBA" id="ARBA00022553"/>
    </source>
</evidence>
<keyword evidence="1 6" id="KW-0597">Phosphoprotein</keyword>
<keyword evidence="3" id="KW-0805">Transcription regulation</keyword>
<evidence type="ECO:0000256" key="5">
    <source>
        <dbReference type="ARBA" id="ARBA00023163"/>
    </source>
</evidence>
<dbReference type="Gene3D" id="1.10.10.10">
    <property type="entry name" value="Winged helix-like DNA-binding domain superfamily/Winged helix DNA-binding domain"/>
    <property type="match status" value="1"/>
</dbReference>
<dbReference type="EMBL" id="CP022743">
    <property type="protein sequence ID" value="ASU32600.1"/>
    <property type="molecule type" value="Genomic_DNA"/>
</dbReference>
<evidence type="ECO:0000256" key="7">
    <source>
        <dbReference type="PROSITE-ProRule" id="PRU01091"/>
    </source>
</evidence>
<keyword evidence="4 7" id="KW-0238">DNA-binding</keyword>
<dbReference type="GO" id="GO:0005829">
    <property type="term" value="C:cytosol"/>
    <property type="evidence" value="ECO:0007669"/>
    <property type="project" value="TreeGrafter"/>
</dbReference>
<gene>
    <name evidence="10" type="ORF">MuYL_0697</name>
</gene>
<dbReference type="Pfam" id="PF00072">
    <property type="entry name" value="Response_reg"/>
    <property type="match status" value="1"/>
</dbReference>
<evidence type="ECO:0000256" key="2">
    <source>
        <dbReference type="ARBA" id="ARBA00023012"/>
    </source>
</evidence>
<dbReference type="Gene3D" id="6.10.250.690">
    <property type="match status" value="1"/>
</dbReference>
<dbReference type="SMART" id="SM00448">
    <property type="entry name" value="REC"/>
    <property type="match status" value="1"/>
</dbReference>
<dbReference type="GO" id="GO:0000976">
    <property type="term" value="F:transcription cis-regulatory region binding"/>
    <property type="evidence" value="ECO:0007669"/>
    <property type="project" value="TreeGrafter"/>
</dbReference>
<dbReference type="InterPro" id="IPR001789">
    <property type="entry name" value="Sig_transdc_resp-reg_receiver"/>
</dbReference>
<dbReference type="GO" id="GO:0032993">
    <property type="term" value="C:protein-DNA complex"/>
    <property type="evidence" value="ECO:0007669"/>
    <property type="project" value="TreeGrafter"/>
</dbReference>
<dbReference type="PROSITE" id="PS50110">
    <property type="entry name" value="RESPONSE_REGULATORY"/>
    <property type="match status" value="1"/>
</dbReference>
<dbReference type="InterPro" id="IPR011006">
    <property type="entry name" value="CheY-like_superfamily"/>
</dbReference>
<protein>
    <submittedName>
        <fullName evidence="10">DNA-binding response regulator</fullName>
    </submittedName>
</protein>
<feature type="domain" description="OmpR/PhoB-type" evidence="9">
    <location>
        <begin position="124"/>
        <end position="225"/>
    </location>
</feature>
<evidence type="ECO:0000256" key="4">
    <source>
        <dbReference type="ARBA" id="ARBA00023125"/>
    </source>
</evidence>
<dbReference type="InterPro" id="IPR001867">
    <property type="entry name" value="OmpR/PhoB-type_DNA-bd"/>
</dbReference>
<name>A0A223NS54_9SPHI</name>
<keyword evidence="2" id="KW-0902">Two-component regulatory system</keyword>
<dbReference type="OrthoDB" id="9790442at2"/>
<dbReference type="SUPFAM" id="SSF52172">
    <property type="entry name" value="CheY-like"/>
    <property type="match status" value="1"/>
</dbReference>
<dbReference type="PROSITE" id="PS51755">
    <property type="entry name" value="OMPR_PHOB"/>
    <property type="match status" value="1"/>
</dbReference>
<dbReference type="RefSeq" id="WP_094569168.1">
    <property type="nucleotide sequence ID" value="NZ_CP022743.1"/>
</dbReference>
<dbReference type="SMART" id="SM00862">
    <property type="entry name" value="Trans_reg_C"/>
    <property type="match status" value="1"/>
</dbReference>
<keyword evidence="5" id="KW-0804">Transcription</keyword>
<dbReference type="AlphaFoldDB" id="A0A223NS54"/>
<evidence type="ECO:0000259" key="8">
    <source>
        <dbReference type="PROSITE" id="PS50110"/>
    </source>
</evidence>
<evidence type="ECO:0000313" key="10">
    <source>
        <dbReference type="EMBL" id="ASU32600.1"/>
    </source>
</evidence>
<dbReference type="GO" id="GO:0000156">
    <property type="term" value="F:phosphorelay response regulator activity"/>
    <property type="evidence" value="ECO:0007669"/>
    <property type="project" value="TreeGrafter"/>
</dbReference>
<dbReference type="KEGG" id="muc:MuYL_0697"/>
<dbReference type="Proteomes" id="UP000215002">
    <property type="component" value="Chromosome"/>
</dbReference>
<keyword evidence="11" id="KW-1185">Reference proteome</keyword>
<feature type="domain" description="Response regulatory" evidence="8">
    <location>
        <begin position="2"/>
        <end position="116"/>
    </location>
</feature>
<reference evidence="10 11" key="1">
    <citation type="submission" date="2017-08" db="EMBL/GenBank/DDBJ databases">
        <title>Complete genome sequence of Mucilaginibacter sp. strain BJC16-A31.</title>
        <authorList>
            <consortium name="Henan University of Science and Technology"/>
            <person name="You X."/>
        </authorList>
    </citation>
    <scope>NUCLEOTIDE SEQUENCE [LARGE SCALE GENOMIC DNA]</scope>
    <source>
        <strain evidence="10 11">BJC16-A31</strain>
    </source>
</reference>
<dbReference type="GO" id="GO:0006355">
    <property type="term" value="P:regulation of DNA-templated transcription"/>
    <property type="evidence" value="ECO:0007669"/>
    <property type="project" value="InterPro"/>
</dbReference>
<dbReference type="InterPro" id="IPR039420">
    <property type="entry name" value="WalR-like"/>
</dbReference>
<proteinExistence type="predicted"/>
<dbReference type="PANTHER" id="PTHR48111">
    <property type="entry name" value="REGULATOR OF RPOS"/>
    <property type="match status" value="1"/>
</dbReference>
<evidence type="ECO:0000256" key="6">
    <source>
        <dbReference type="PROSITE-ProRule" id="PRU00169"/>
    </source>
</evidence>
<dbReference type="Gene3D" id="3.40.50.2300">
    <property type="match status" value="1"/>
</dbReference>
<organism evidence="10 11">
    <name type="scientific">Mucilaginibacter xinganensis</name>
    <dbReference type="NCBI Taxonomy" id="1234841"/>
    <lineage>
        <taxon>Bacteria</taxon>
        <taxon>Pseudomonadati</taxon>
        <taxon>Bacteroidota</taxon>
        <taxon>Sphingobacteriia</taxon>
        <taxon>Sphingobacteriales</taxon>
        <taxon>Sphingobacteriaceae</taxon>
        <taxon>Mucilaginibacter</taxon>
    </lineage>
</organism>
<sequence length="227" mass="25886">MNVLIIEDEKALANELEIFLTNYNYICEVCFDGRSGSEKIGVNLYDFILIDLGLPDYDGLDLLKEAKKSNPEAICIILTARAEVFDRIKGLDLGADDYLPKPFSLLELHSRMQAITRRRFGLNQNLVDLGGFVINLTDRIISYHAAEVNTITKKEFDLIAYLILHKNRTLTRSQLSEHIWGSIINDDYDSNYIDAHIKNIRKKLNAFASPDWLETVRGLGYKIKISS</sequence>
<feature type="DNA-binding region" description="OmpR/PhoB-type" evidence="7">
    <location>
        <begin position="124"/>
        <end position="225"/>
    </location>
</feature>